<accession>A0A1B4FDX4</accession>
<keyword evidence="2" id="KW-1185">Reference proteome</keyword>
<organism evidence="1 2">
    <name type="scientific">Burkholderia mayonis</name>
    <dbReference type="NCBI Taxonomy" id="1385591"/>
    <lineage>
        <taxon>Bacteria</taxon>
        <taxon>Pseudomonadati</taxon>
        <taxon>Pseudomonadota</taxon>
        <taxon>Betaproteobacteria</taxon>
        <taxon>Burkholderiales</taxon>
        <taxon>Burkholderiaceae</taxon>
        <taxon>Burkholderia</taxon>
        <taxon>pseudomallei group</taxon>
    </lineage>
</organism>
<dbReference type="KEGG" id="buu:WS70_08560"/>
<gene>
    <name evidence="1" type="ORF">WS70_08560</name>
</gene>
<evidence type="ECO:0000313" key="1">
    <source>
        <dbReference type="EMBL" id="AOJ01875.1"/>
    </source>
</evidence>
<evidence type="ECO:0000313" key="2">
    <source>
        <dbReference type="Proteomes" id="UP000062519"/>
    </source>
</evidence>
<protein>
    <submittedName>
        <fullName evidence="1">Uncharacterized protein</fullName>
    </submittedName>
</protein>
<proteinExistence type="predicted"/>
<reference evidence="1 2" key="1">
    <citation type="submission" date="2015-12" db="EMBL/GenBank/DDBJ databases">
        <title>Diversity of Burkholderia near neighbor genomes.</title>
        <authorList>
            <person name="Sahl J."/>
            <person name="Wagner D."/>
            <person name="Keim P."/>
        </authorList>
    </citation>
    <scope>NUCLEOTIDE SEQUENCE [LARGE SCALE GENOMIC DNA]</scope>
    <source>
        <strain evidence="1 2">BDU6</strain>
    </source>
</reference>
<dbReference type="Proteomes" id="UP000062519">
    <property type="component" value="Chromosome 1"/>
</dbReference>
<sequence length="72" mass="7509">MARGRIRLTDGGAAVVGGAGRRVIDIRTGTFASLGTATERSNFYAAAPLVAHPRRIDGLGFAGDGVRARRAR</sequence>
<dbReference type="EMBL" id="CP013386">
    <property type="protein sequence ID" value="AOJ01875.1"/>
    <property type="molecule type" value="Genomic_DNA"/>
</dbReference>
<name>A0A1B4FDX4_9BURK</name>
<dbReference type="AlphaFoldDB" id="A0A1B4FDX4"/>